<protein>
    <submittedName>
        <fullName evidence="4">TetR/AcrR family transcriptional regulator</fullName>
    </submittedName>
</protein>
<evidence type="ECO:0000259" key="3">
    <source>
        <dbReference type="PROSITE" id="PS50977"/>
    </source>
</evidence>
<dbReference type="KEGG" id="palb:EJC50_02725"/>
<organism evidence="4 5">
    <name type="scientific">Paenibacillus albus</name>
    <dbReference type="NCBI Taxonomy" id="2495582"/>
    <lineage>
        <taxon>Bacteria</taxon>
        <taxon>Bacillati</taxon>
        <taxon>Bacillota</taxon>
        <taxon>Bacilli</taxon>
        <taxon>Bacillales</taxon>
        <taxon>Paenibacillaceae</taxon>
        <taxon>Paenibacillus</taxon>
    </lineage>
</organism>
<feature type="DNA-binding region" description="H-T-H motif" evidence="2">
    <location>
        <begin position="25"/>
        <end position="44"/>
    </location>
</feature>
<keyword evidence="1 2" id="KW-0238">DNA-binding</keyword>
<evidence type="ECO:0000313" key="5">
    <source>
        <dbReference type="Proteomes" id="UP000272528"/>
    </source>
</evidence>
<sequence>MSLLKEKIIGSAMQIFSQKGYAATSIQDIANDCGIAKGSLYKIFASKEDLLVEVYRNRTQAMFEEANRIRSDLSMSPRERFVLQTHRQFKFFLEFKYSIKDFYELPMNEDGVFSKFLQQMRSQMLVNYAELMITVYGPEIENNKWDIIALYSGILKEYMIMTTLITSPFDYDRMANFVVDRMDEMVAGIRSSELEPILDEEVMSKFVANGMHGCRVPTGEQLHASLTKLTATIQELQVTNARKAELHEAAHLLQEEADDERPRMVLVRALIGLLQTQHELTAIASQLERLYESKRTRLLS</sequence>
<evidence type="ECO:0000313" key="4">
    <source>
        <dbReference type="EMBL" id="AZN38708.1"/>
    </source>
</evidence>
<dbReference type="InterPro" id="IPR001647">
    <property type="entry name" value="HTH_TetR"/>
</dbReference>
<dbReference type="GO" id="GO:0003677">
    <property type="term" value="F:DNA binding"/>
    <property type="evidence" value="ECO:0007669"/>
    <property type="project" value="UniProtKB-UniRule"/>
</dbReference>
<dbReference type="Proteomes" id="UP000272528">
    <property type="component" value="Chromosome"/>
</dbReference>
<dbReference type="EMBL" id="CP034437">
    <property type="protein sequence ID" value="AZN38708.1"/>
    <property type="molecule type" value="Genomic_DNA"/>
</dbReference>
<dbReference type="PROSITE" id="PS50977">
    <property type="entry name" value="HTH_TETR_2"/>
    <property type="match status" value="1"/>
</dbReference>
<keyword evidence="5" id="KW-1185">Reference proteome</keyword>
<accession>A0A3S8ZZ26</accession>
<evidence type="ECO:0000256" key="1">
    <source>
        <dbReference type="ARBA" id="ARBA00023125"/>
    </source>
</evidence>
<dbReference type="InterPro" id="IPR009057">
    <property type="entry name" value="Homeodomain-like_sf"/>
</dbReference>
<proteinExistence type="predicted"/>
<dbReference type="InterPro" id="IPR050624">
    <property type="entry name" value="HTH-type_Tx_Regulator"/>
</dbReference>
<dbReference type="PANTHER" id="PTHR43479:SF22">
    <property type="entry name" value="TRANSCRIPTIONAL REGULATOR, TETR FAMILY"/>
    <property type="match status" value="1"/>
</dbReference>
<reference evidence="5" key="1">
    <citation type="submission" date="2018-12" db="EMBL/GenBank/DDBJ databases">
        <title>Genome sequence of Peanibacillus sp.</title>
        <authorList>
            <person name="Subramani G."/>
            <person name="Srinivasan S."/>
            <person name="Kim M.K."/>
        </authorList>
    </citation>
    <scope>NUCLEOTIDE SEQUENCE [LARGE SCALE GENOMIC DNA]</scope>
    <source>
        <strain evidence="5">18JY67-1</strain>
    </source>
</reference>
<dbReference type="SUPFAM" id="SSF46689">
    <property type="entry name" value="Homeodomain-like"/>
    <property type="match status" value="1"/>
</dbReference>
<dbReference type="PANTHER" id="PTHR43479">
    <property type="entry name" value="ACREF/ENVCD OPERON REPRESSOR-RELATED"/>
    <property type="match status" value="1"/>
</dbReference>
<feature type="domain" description="HTH tetR-type" evidence="3">
    <location>
        <begin position="2"/>
        <end position="62"/>
    </location>
</feature>
<dbReference type="RefSeq" id="WP_126012075.1">
    <property type="nucleotide sequence ID" value="NZ_CP034437.1"/>
</dbReference>
<dbReference type="Gene3D" id="1.10.357.10">
    <property type="entry name" value="Tetracycline Repressor, domain 2"/>
    <property type="match status" value="1"/>
</dbReference>
<dbReference type="OrthoDB" id="9812993at2"/>
<dbReference type="AlphaFoldDB" id="A0A3S8ZZ26"/>
<evidence type="ECO:0000256" key="2">
    <source>
        <dbReference type="PROSITE-ProRule" id="PRU00335"/>
    </source>
</evidence>
<gene>
    <name evidence="4" type="ORF">EJC50_02725</name>
</gene>
<name>A0A3S8ZZ26_9BACL</name>
<dbReference type="PRINTS" id="PR00455">
    <property type="entry name" value="HTHTETR"/>
</dbReference>
<dbReference type="Pfam" id="PF00440">
    <property type="entry name" value="TetR_N"/>
    <property type="match status" value="1"/>
</dbReference>